<evidence type="ECO:0000313" key="3">
    <source>
        <dbReference type="Proteomes" id="UP001430356"/>
    </source>
</evidence>
<keyword evidence="3" id="KW-1185">Reference proteome</keyword>
<dbReference type="AlphaFoldDB" id="A0AAW0ELL0"/>
<evidence type="ECO:0000313" key="2">
    <source>
        <dbReference type="EMBL" id="KAK7194536.1"/>
    </source>
</evidence>
<name>A0AAW0ELL0_9TRYP</name>
<dbReference type="EMBL" id="JAECZO010000038">
    <property type="protein sequence ID" value="KAK7194536.1"/>
    <property type="molecule type" value="Genomic_DNA"/>
</dbReference>
<accession>A0AAW0ELL0</accession>
<gene>
    <name evidence="2" type="ORF">NESM_000370900</name>
</gene>
<protein>
    <submittedName>
        <fullName evidence="2">Uncharacterized protein</fullName>
    </submittedName>
</protein>
<feature type="region of interest" description="Disordered" evidence="1">
    <location>
        <begin position="55"/>
        <end position="80"/>
    </location>
</feature>
<organism evidence="2 3">
    <name type="scientific">Novymonas esmeraldas</name>
    <dbReference type="NCBI Taxonomy" id="1808958"/>
    <lineage>
        <taxon>Eukaryota</taxon>
        <taxon>Discoba</taxon>
        <taxon>Euglenozoa</taxon>
        <taxon>Kinetoplastea</taxon>
        <taxon>Metakinetoplastina</taxon>
        <taxon>Trypanosomatida</taxon>
        <taxon>Trypanosomatidae</taxon>
        <taxon>Novymonas</taxon>
    </lineage>
</organism>
<reference evidence="2 3" key="1">
    <citation type="journal article" date="2021" name="MBio">
        <title>A New Model Trypanosomatid, Novymonas esmeraldas: Genomic Perception of Its 'Candidatus Pandoraea novymonadis' Endosymbiont.</title>
        <authorList>
            <person name="Zakharova A."/>
            <person name="Saura A."/>
            <person name="Butenko A."/>
            <person name="Podesvova L."/>
            <person name="Warmusova S."/>
            <person name="Kostygov A.Y."/>
            <person name="Nenarokova A."/>
            <person name="Lukes J."/>
            <person name="Opperdoes F.R."/>
            <person name="Yurchenko V."/>
        </authorList>
    </citation>
    <scope>NUCLEOTIDE SEQUENCE [LARGE SCALE GENOMIC DNA]</scope>
    <source>
        <strain evidence="2 3">E262AT.01</strain>
    </source>
</reference>
<feature type="region of interest" description="Disordered" evidence="1">
    <location>
        <begin position="171"/>
        <end position="208"/>
    </location>
</feature>
<evidence type="ECO:0000256" key="1">
    <source>
        <dbReference type="SAM" id="MobiDB-lite"/>
    </source>
</evidence>
<sequence length="371" mass="40496">MEQQQQQQQPSMSVVAPRSTVPSFVLVDVAAPLHECLRRLQAQVACVAATLDAEEQQRRRDGVRRSSATAAASGVVDDAPEGTADLRRRIAQKLCRLQAQHGVDLCSPSAVVDDVVNAGGVATAAVRESGGGGGAGRQSTRAAPPPPLTGDVWRVRDDSAVEEEDGEDIFGWVTQQPATPQPRPRPSEAAAQASAPVSHSGAVSRADEDVHIEERLRRVAGDLADVVECQRCHEAAVDDVRQHLRALQRYAEELLILHDDDRAAEALGTRLRRLLRYRPRHTIASADEQRVWQRAWVEAGCVAAPAPAVGTDVELIDVAVLARSNARRLEVVQRRWQSLRHDYVTHVEQLNRRLAVAALQLDEMESMRGST</sequence>
<feature type="region of interest" description="Disordered" evidence="1">
    <location>
        <begin position="127"/>
        <end position="152"/>
    </location>
</feature>
<comment type="caution">
    <text evidence="2">The sequence shown here is derived from an EMBL/GenBank/DDBJ whole genome shotgun (WGS) entry which is preliminary data.</text>
</comment>
<dbReference type="Proteomes" id="UP001430356">
    <property type="component" value="Unassembled WGS sequence"/>
</dbReference>
<proteinExistence type="predicted"/>
<feature type="compositionally biased region" description="Basic and acidic residues" evidence="1">
    <location>
        <begin position="55"/>
        <end position="64"/>
    </location>
</feature>